<gene>
    <name evidence="5" type="ORF">AMJ52_01055</name>
</gene>
<dbReference type="Gene3D" id="3.40.1080.20">
    <property type="entry name" value="Acetyl-CoA hydrolase/transferase C-terminal domain"/>
    <property type="match status" value="1"/>
</dbReference>
<protein>
    <submittedName>
        <fullName evidence="5">4-hydroxybutyrate CoA-transferase</fullName>
    </submittedName>
</protein>
<dbReference type="PANTHER" id="PTHR21432">
    <property type="entry name" value="ACETYL-COA HYDROLASE-RELATED"/>
    <property type="match status" value="1"/>
</dbReference>
<dbReference type="PANTHER" id="PTHR21432:SF20">
    <property type="entry name" value="ACETYL-COA HYDROLASE"/>
    <property type="match status" value="1"/>
</dbReference>
<dbReference type="Pfam" id="PF13336">
    <property type="entry name" value="AcetylCoA_hyd_C"/>
    <property type="match status" value="1"/>
</dbReference>
<evidence type="ECO:0000313" key="6">
    <source>
        <dbReference type="Proteomes" id="UP000051012"/>
    </source>
</evidence>
<dbReference type="GO" id="GO:0006083">
    <property type="term" value="P:acetate metabolic process"/>
    <property type="evidence" value="ECO:0007669"/>
    <property type="project" value="InterPro"/>
</dbReference>
<organism evidence="5 6">
    <name type="scientific">candidate division TA06 bacterium DG_78</name>
    <dbReference type="NCBI Taxonomy" id="1703772"/>
    <lineage>
        <taxon>Bacteria</taxon>
        <taxon>Bacteria division TA06</taxon>
    </lineage>
</organism>
<comment type="similarity">
    <text evidence="1">Belongs to the acetyl-CoA hydrolase/transferase family.</text>
</comment>
<sequence length="431" mass="46795">MSWFDDYKKKKGSIEEAVSVVKSNDRVYVSGNAATPFRLMESLALRKDELHNVEIVHVLLFGDDPLSKPGMEGHFRHNSLFVGPADRTAVNEGKADYIPVFLYEIPSLFQSGLLPIDVAFMHLSPPDEHGFMSYGVECLASKAAAETAKIVVAQVNDKMPRTLGDSFIHVSRVSKIAEISEDLPELRPIPFTDVEQKIGSYIASLVEDGSTLQLGIGGIPNAALKAMFDKKNLGIHTEMVSDSIIEAIEAGVITGSEKTLHAGKIIATFYLGTNKLYEAIDNNPIFETHPTDYTNHPYIIGQNEKMVAINSAIEVDLTGQVSSDSIGTKIYSGFGGQVDFIRGAAQSKGGKPIIALPSTTKGGAISKIGPTLQLGAGVVTSRADVHYVVTEYGIAYLHGKNLRQRAEALINIAHPDFRLMLEEGAKKRKLL</sequence>
<evidence type="ECO:0000259" key="4">
    <source>
        <dbReference type="Pfam" id="PF13336"/>
    </source>
</evidence>
<name>A0A0S7YIQ5_UNCT6</name>
<dbReference type="InterPro" id="IPR038460">
    <property type="entry name" value="AcetylCoA_hyd_C_sf"/>
</dbReference>
<reference evidence="5 6" key="1">
    <citation type="journal article" date="2015" name="Microbiome">
        <title>Genomic resolution of linkages in carbon, nitrogen, and sulfur cycling among widespread estuary sediment bacteria.</title>
        <authorList>
            <person name="Baker B.J."/>
            <person name="Lazar C.S."/>
            <person name="Teske A.P."/>
            <person name="Dick G.J."/>
        </authorList>
    </citation>
    <scope>NUCLEOTIDE SEQUENCE [LARGE SCALE GENOMIC DNA]</scope>
    <source>
        <strain evidence="5">DG_78</strain>
    </source>
</reference>
<dbReference type="InterPro" id="IPR046433">
    <property type="entry name" value="ActCoA_hydro"/>
</dbReference>
<evidence type="ECO:0000259" key="3">
    <source>
        <dbReference type="Pfam" id="PF02550"/>
    </source>
</evidence>
<keyword evidence="2 5" id="KW-0808">Transferase</keyword>
<dbReference type="AlphaFoldDB" id="A0A0S7YIQ5"/>
<comment type="caution">
    <text evidence="5">The sequence shown here is derived from an EMBL/GenBank/DDBJ whole genome shotgun (WGS) entry which is preliminary data.</text>
</comment>
<evidence type="ECO:0000256" key="2">
    <source>
        <dbReference type="ARBA" id="ARBA00022679"/>
    </source>
</evidence>
<evidence type="ECO:0000313" key="5">
    <source>
        <dbReference type="EMBL" id="KPJ74299.1"/>
    </source>
</evidence>
<feature type="domain" description="Acetyl-CoA hydrolase/transferase C-terminal" evidence="4">
    <location>
        <begin position="272"/>
        <end position="424"/>
    </location>
</feature>
<proteinExistence type="inferred from homology"/>
<dbReference type="Proteomes" id="UP000051012">
    <property type="component" value="Unassembled WGS sequence"/>
</dbReference>
<evidence type="ECO:0000256" key="1">
    <source>
        <dbReference type="ARBA" id="ARBA00009632"/>
    </source>
</evidence>
<feature type="domain" description="Acetyl-CoA hydrolase/transferase N-terminal" evidence="3">
    <location>
        <begin position="6"/>
        <end position="178"/>
    </location>
</feature>
<dbReference type="PATRIC" id="fig|1703772.3.peg.316"/>
<dbReference type="SUPFAM" id="SSF100950">
    <property type="entry name" value="NagB/RpiA/CoA transferase-like"/>
    <property type="match status" value="2"/>
</dbReference>
<dbReference type="InterPro" id="IPR037171">
    <property type="entry name" value="NagB/RpiA_transferase-like"/>
</dbReference>
<dbReference type="EMBL" id="LJNI01000008">
    <property type="protein sequence ID" value="KPJ74299.1"/>
    <property type="molecule type" value="Genomic_DNA"/>
</dbReference>
<dbReference type="InterPro" id="IPR026888">
    <property type="entry name" value="AcetylCoA_hyd_C"/>
</dbReference>
<dbReference type="Pfam" id="PF02550">
    <property type="entry name" value="AcetylCoA_hydro"/>
    <property type="match status" value="1"/>
</dbReference>
<dbReference type="InterPro" id="IPR003702">
    <property type="entry name" value="ActCoA_hydro_N"/>
</dbReference>
<dbReference type="GO" id="GO:0008775">
    <property type="term" value="F:acetate CoA-transferase activity"/>
    <property type="evidence" value="ECO:0007669"/>
    <property type="project" value="InterPro"/>
</dbReference>
<dbReference type="Gene3D" id="3.30.750.70">
    <property type="entry name" value="4-hydroxybutyrate coenzyme like domains"/>
    <property type="match status" value="1"/>
</dbReference>
<dbReference type="Gene3D" id="3.40.1080.10">
    <property type="entry name" value="Glutaconate Coenzyme A-transferase"/>
    <property type="match status" value="1"/>
</dbReference>
<accession>A0A0S7YIQ5</accession>